<evidence type="ECO:0000256" key="7">
    <source>
        <dbReference type="ARBA" id="ARBA00023172"/>
    </source>
</evidence>
<dbReference type="Pfam" id="PF04848">
    <property type="entry name" value="Pox_A22"/>
    <property type="match status" value="1"/>
</dbReference>
<dbReference type="InterPro" id="IPR036397">
    <property type="entry name" value="RNaseH_sf"/>
</dbReference>
<evidence type="ECO:0000256" key="8">
    <source>
        <dbReference type="ARBA" id="ARBA00023204"/>
    </source>
</evidence>
<evidence type="ECO:0000256" key="4">
    <source>
        <dbReference type="ARBA" id="ARBA00022763"/>
    </source>
</evidence>
<dbReference type="GO" id="GO:0000400">
    <property type="term" value="F:four-way junction DNA binding"/>
    <property type="evidence" value="ECO:0007669"/>
    <property type="project" value="InterPro"/>
</dbReference>
<dbReference type="GO" id="GO:0006310">
    <property type="term" value="P:DNA recombination"/>
    <property type="evidence" value="ECO:0007669"/>
    <property type="project" value="UniProtKB-KW"/>
</dbReference>
<dbReference type="GO" id="GO:0006281">
    <property type="term" value="P:DNA repair"/>
    <property type="evidence" value="ECO:0007669"/>
    <property type="project" value="UniProtKB-KW"/>
</dbReference>
<keyword evidence="7" id="KW-0233">DNA recombination</keyword>
<reference evidence="10" key="1">
    <citation type="journal article" date="2019" name="Philos. Trans. R. Soc. Lond., B, Biol. Sci.">
        <title>Targeted metagenomic recovery of four divergent viruses reveals shared and distinctive characteristics of giant viruses of marine eukaryotes.</title>
        <authorList>
            <person name="Needham D.M."/>
            <person name="Poirier C."/>
            <person name="Hehenberger E."/>
            <person name="Jimenez V."/>
            <person name="Swalwell J.E."/>
            <person name="Santoro A.E."/>
            <person name="Worden A.Z."/>
        </authorList>
    </citation>
    <scope>NUCLEOTIDE SEQUENCE</scope>
    <source>
        <strain evidence="10">OPacV-421</strain>
    </source>
</reference>
<accession>A0A5J6VM32</accession>
<sequence>MIILSIDVGIKNLAYCLLKKTKKPDILDWNIIDLANDNIETCKDCSKKANYTNKQYSVCKIHAKKRGFLRDQHKSIHNLTKKELLHMIHNKKQRLSNQYETFNKKQLLALVKDNMFEKIKRVNCNKVNLIDIGKNIRIQFDKLFNHLTIDHILIENQISKIANRMKCIQGMIAQYFIMKQNYNIEFISSINKLKCLHCKKTSYQERKKKGIDYTRQYLIDNQSNMITHFNTHNKQDDLADSLLQGLWYLNK</sequence>
<protein>
    <recommendedName>
        <fullName evidence="9">Mitochondrial resolvase Ydc2 catalytic domain-containing protein</fullName>
    </recommendedName>
</protein>
<keyword evidence="5" id="KW-0378">Hydrolase</keyword>
<dbReference type="Pfam" id="PF09159">
    <property type="entry name" value="Ydc2-catalyt"/>
    <property type="match status" value="1"/>
</dbReference>
<keyword evidence="8" id="KW-0234">DNA repair</keyword>
<dbReference type="Gene3D" id="3.30.420.10">
    <property type="entry name" value="Ribonuclease H-like superfamily/Ribonuclease H"/>
    <property type="match status" value="1"/>
</dbReference>
<organism evidence="10">
    <name type="scientific">Megaviridae environmental sample</name>
    <dbReference type="NCBI Taxonomy" id="1737588"/>
    <lineage>
        <taxon>Viruses</taxon>
        <taxon>Varidnaviria</taxon>
        <taxon>Bamfordvirae</taxon>
        <taxon>Nucleocytoviricota</taxon>
        <taxon>Megaviricetes</taxon>
        <taxon>Imitervirales</taxon>
        <taxon>Mimiviridae</taxon>
        <taxon>environmental samples</taxon>
    </lineage>
</organism>
<evidence type="ECO:0000256" key="1">
    <source>
        <dbReference type="ARBA" id="ARBA00001946"/>
    </source>
</evidence>
<dbReference type="GO" id="GO:0000287">
    <property type="term" value="F:magnesium ion binding"/>
    <property type="evidence" value="ECO:0007669"/>
    <property type="project" value="InterPro"/>
</dbReference>
<dbReference type="EMBL" id="MN448296">
    <property type="protein sequence ID" value="QFG75019.1"/>
    <property type="molecule type" value="Genomic_DNA"/>
</dbReference>
<evidence type="ECO:0000256" key="3">
    <source>
        <dbReference type="ARBA" id="ARBA00022722"/>
    </source>
</evidence>
<feature type="domain" description="Mitochondrial resolvase Ydc2 catalytic" evidence="9">
    <location>
        <begin position="3"/>
        <end position="85"/>
    </location>
</feature>
<comment type="similarity">
    <text evidence="2">Belongs to the RuvC family. Poxviruses-type subfamily.</text>
</comment>
<comment type="cofactor">
    <cofactor evidence="1">
        <name>Mg(2+)</name>
        <dbReference type="ChEBI" id="CHEBI:18420"/>
    </cofactor>
</comment>
<dbReference type="InterPro" id="IPR015242">
    <property type="entry name" value="Ydc2_cat"/>
</dbReference>
<keyword evidence="4" id="KW-0227">DNA damage</keyword>
<evidence type="ECO:0000313" key="10">
    <source>
        <dbReference type="EMBL" id="QFG75019.1"/>
    </source>
</evidence>
<evidence type="ECO:0000259" key="9">
    <source>
        <dbReference type="Pfam" id="PF09159"/>
    </source>
</evidence>
<evidence type="ECO:0000256" key="2">
    <source>
        <dbReference type="ARBA" id="ARBA00008810"/>
    </source>
</evidence>
<dbReference type="InterPro" id="IPR006932">
    <property type="entry name" value="HJ-resolvase_A22"/>
</dbReference>
<evidence type="ECO:0000256" key="5">
    <source>
        <dbReference type="ARBA" id="ARBA00022801"/>
    </source>
</evidence>
<dbReference type="GO" id="GO:0016788">
    <property type="term" value="F:hydrolase activity, acting on ester bonds"/>
    <property type="evidence" value="ECO:0007669"/>
    <property type="project" value="InterPro"/>
</dbReference>
<name>A0A5J6VM32_9VIRU</name>
<dbReference type="SUPFAM" id="SSF53098">
    <property type="entry name" value="Ribonuclease H-like"/>
    <property type="match status" value="1"/>
</dbReference>
<proteinExistence type="inferred from homology"/>
<dbReference type="GO" id="GO:0004518">
    <property type="term" value="F:nuclease activity"/>
    <property type="evidence" value="ECO:0007669"/>
    <property type="project" value="UniProtKB-KW"/>
</dbReference>
<keyword evidence="6" id="KW-0460">Magnesium</keyword>
<keyword evidence="3" id="KW-0540">Nuclease</keyword>
<dbReference type="InterPro" id="IPR012337">
    <property type="entry name" value="RNaseH-like_sf"/>
</dbReference>
<evidence type="ECO:0000256" key="6">
    <source>
        <dbReference type="ARBA" id="ARBA00022842"/>
    </source>
</evidence>